<name>A0A8H5XWC1_9HYPO</name>
<organism evidence="1 2">
    <name type="scientific">Fusarium mundagurra</name>
    <dbReference type="NCBI Taxonomy" id="1567541"/>
    <lineage>
        <taxon>Eukaryota</taxon>
        <taxon>Fungi</taxon>
        <taxon>Dikarya</taxon>
        <taxon>Ascomycota</taxon>
        <taxon>Pezizomycotina</taxon>
        <taxon>Sordariomycetes</taxon>
        <taxon>Hypocreomycetidae</taxon>
        <taxon>Hypocreales</taxon>
        <taxon>Nectriaceae</taxon>
        <taxon>Fusarium</taxon>
        <taxon>Fusarium fujikuroi species complex</taxon>
    </lineage>
</organism>
<sequence>MFPNPDYVYCTICGMALVGDTVALVGPHWPTYNGTPLETEALDQEICRYAAEVDSYPGKLFLLPDREEVYPQHPYDSDFRSDKEPHIATAKMYIGIHAACDDLANHVIKSPFSSKIRSTSELWLTLERRCASYLGQRLQQCPLPRDMNYIPPIPNNLPGQPISLSFERYYIPEYCIENWGDEWGGWWDEDPIEIPDLTARLLSNLEPLDDISVKISTEVSAEQINDYIYSFFQDTQSFPNDNYRISQSIWKEIFFQIPFLWDLDIQAVYDRTGSNAKKVEKWNWEKLTRQVMSSPHPSPPDAASYRKERIWSYEEVGLDVPGGFTNRRRIWQILEDMRPNDVQVRAPSVANT</sequence>
<dbReference type="EMBL" id="JAAOAN010000690">
    <property type="protein sequence ID" value="KAF5701193.1"/>
    <property type="molecule type" value="Genomic_DNA"/>
</dbReference>
<comment type="caution">
    <text evidence="1">The sequence shown here is derived from an EMBL/GenBank/DDBJ whole genome shotgun (WGS) entry which is preliminary data.</text>
</comment>
<protein>
    <submittedName>
        <fullName evidence="1">Uncharacterized protein</fullName>
    </submittedName>
</protein>
<reference evidence="1 2" key="1">
    <citation type="submission" date="2020-05" db="EMBL/GenBank/DDBJ databases">
        <title>Identification and distribution of gene clusters putatively required for synthesis of sphingolipid metabolism inhibitors in phylogenetically diverse species of the filamentous fungus Fusarium.</title>
        <authorList>
            <person name="Kim H.-S."/>
            <person name="Busman M."/>
            <person name="Brown D.W."/>
            <person name="Divon H."/>
            <person name="Uhlig S."/>
            <person name="Proctor R.H."/>
        </authorList>
    </citation>
    <scope>NUCLEOTIDE SEQUENCE [LARGE SCALE GENOMIC DNA]</scope>
    <source>
        <strain evidence="1 2">NRRL 66235</strain>
    </source>
</reference>
<dbReference type="OrthoDB" id="3932329at2759"/>
<gene>
    <name evidence="1" type="ORF">FMUND_13991</name>
</gene>
<evidence type="ECO:0000313" key="1">
    <source>
        <dbReference type="EMBL" id="KAF5701193.1"/>
    </source>
</evidence>
<accession>A0A8H5XWC1</accession>
<evidence type="ECO:0000313" key="2">
    <source>
        <dbReference type="Proteomes" id="UP000544331"/>
    </source>
</evidence>
<dbReference type="Proteomes" id="UP000544331">
    <property type="component" value="Unassembled WGS sequence"/>
</dbReference>
<proteinExistence type="predicted"/>
<keyword evidence="2" id="KW-1185">Reference proteome</keyword>
<dbReference type="AlphaFoldDB" id="A0A8H5XWC1"/>